<dbReference type="EMBL" id="JAGGLB010000028">
    <property type="protein sequence ID" value="MBP1994835.1"/>
    <property type="molecule type" value="Genomic_DNA"/>
</dbReference>
<comment type="catalytic activity">
    <reaction evidence="11">
        <text>N-succinyl-(2S,6S)-2,6-diaminopimelate + H2O = (2S,6S)-2,6-diaminopimelate + succinate</text>
        <dbReference type="Rhea" id="RHEA:22608"/>
        <dbReference type="ChEBI" id="CHEBI:15377"/>
        <dbReference type="ChEBI" id="CHEBI:30031"/>
        <dbReference type="ChEBI" id="CHEBI:57609"/>
        <dbReference type="ChEBI" id="CHEBI:58087"/>
        <dbReference type="EC" id="3.5.1.18"/>
    </reaction>
</comment>
<keyword evidence="8 13" id="KW-0378">Hydrolase</keyword>
<keyword evidence="7" id="KW-0479">Metal-binding</keyword>
<dbReference type="Pfam" id="PF01546">
    <property type="entry name" value="Peptidase_M20"/>
    <property type="match status" value="1"/>
</dbReference>
<dbReference type="PROSITE" id="PS00758">
    <property type="entry name" value="ARGE_DAPE_CPG2_1"/>
    <property type="match status" value="1"/>
</dbReference>
<name>A0ABS4J4S1_9BACL</name>
<dbReference type="InterPro" id="IPR001261">
    <property type="entry name" value="ArgE/DapE_CS"/>
</dbReference>
<evidence type="ECO:0000256" key="4">
    <source>
        <dbReference type="ARBA" id="ARBA00006247"/>
    </source>
</evidence>
<dbReference type="Pfam" id="PF07687">
    <property type="entry name" value="M20_dimer"/>
    <property type="match status" value="1"/>
</dbReference>
<protein>
    <recommendedName>
        <fullName evidence="6">Probable succinyl-diaminopimelate desuccinylase</fullName>
        <ecNumber evidence="5">3.5.1.18</ecNumber>
    </recommendedName>
</protein>
<comment type="similarity">
    <text evidence="4">Belongs to the peptidase M20A family.</text>
</comment>
<dbReference type="SUPFAM" id="SSF53187">
    <property type="entry name" value="Zn-dependent exopeptidases"/>
    <property type="match status" value="1"/>
</dbReference>
<keyword evidence="9" id="KW-0862">Zinc</keyword>
<organism evidence="13 14">
    <name type="scientific">Paenibacillus eucommiae</name>
    <dbReference type="NCBI Taxonomy" id="1355755"/>
    <lineage>
        <taxon>Bacteria</taxon>
        <taxon>Bacillati</taxon>
        <taxon>Bacillota</taxon>
        <taxon>Bacilli</taxon>
        <taxon>Bacillales</taxon>
        <taxon>Paenibacillaceae</taxon>
        <taxon>Paenibacillus</taxon>
    </lineage>
</organism>
<comment type="pathway">
    <text evidence="3">Amino-acid biosynthesis; L-lysine biosynthesis via DAP pathway; LL-2,6-diaminopimelate from (S)-tetrahydrodipicolinate (succinylase route): step 3/3.</text>
</comment>
<evidence type="ECO:0000256" key="2">
    <source>
        <dbReference type="ARBA" id="ARBA00001947"/>
    </source>
</evidence>
<evidence type="ECO:0000256" key="9">
    <source>
        <dbReference type="ARBA" id="ARBA00022833"/>
    </source>
</evidence>
<evidence type="ECO:0000259" key="12">
    <source>
        <dbReference type="Pfam" id="PF07687"/>
    </source>
</evidence>
<dbReference type="InterPro" id="IPR011650">
    <property type="entry name" value="Peptidase_M20_dimer"/>
</dbReference>
<evidence type="ECO:0000256" key="8">
    <source>
        <dbReference type="ARBA" id="ARBA00022801"/>
    </source>
</evidence>
<comment type="cofactor">
    <cofactor evidence="1">
        <name>Co(2+)</name>
        <dbReference type="ChEBI" id="CHEBI:48828"/>
    </cofactor>
</comment>
<evidence type="ECO:0000256" key="5">
    <source>
        <dbReference type="ARBA" id="ARBA00011921"/>
    </source>
</evidence>
<dbReference type="SUPFAM" id="SSF55031">
    <property type="entry name" value="Bacterial exopeptidase dimerisation domain"/>
    <property type="match status" value="1"/>
</dbReference>
<accession>A0ABS4J4S1</accession>
<keyword evidence="14" id="KW-1185">Reference proteome</keyword>
<evidence type="ECO:0000256" key="11">
    <source>
        <dbReference type="ARBA" id="ARBA00051301"/>
    </source>
</evidence>
<evidence type="ECO:0000256" key="3">
    <source>
        <dbReference type="ARBA" id="ARBA00005130"/>
    </source>
</evidence>
<evidence type="ECO:0000313" key="14">
    <source>
        <dbReference type="Proteomes" id="UP001519287"/>
    </source>
</evidence>
<dbReference type="InterPro" id="IPR036264">
    <property type="entry name" value="Bact_exopeptidase_dim_dom"/>
</dbReference>
<evidence type="ECO:0000256" key="1">
    <source>
        <dbReference type="ARBA" id="ARBA00001941"/>
    </source>
</evidence>
<dbReference type="NCBIfam" id="TIGR01910">
    <property type="entry name" value="DapE-ArgE"/>
    <property type="match status" value="1"/>
</dbReference>
<dbReference type="GO" id="GO:0008777">
    <property type="term" value="F:acetylornithine deacetylase activity"/>
    <property type="evidence" value="ECO:0007669"/>
    <property type="project" value="UniProtKB-EC"/>
</dbReference>
<evidence type="ECO:0000256" key="10">
    <source>
        <dbReference type="ARBA" id="ARBA00023285"/>
    </source>
</evidence>
<proteinExistence type="inferred from homology"/>
<gene>
    <name evidence="13" type="ORF">J2Z66_006475</name>
</gene>
<dbReference type="InterPro" id="IPR010182">
    <property type="entry name" value="ArgE/DapE"/>
</dbReference>
<evidence type="ECO:0000256" key="7">
    <source>
        <dbReference type="ARBA" id="ARBA00022723"/>
    </source>
</evidence>
<dbReference type="InterPro" id="IPR002933">
    <property type="entry name" value="Peptidase_M20"/>
</dbReference>
<sequence>MESMKHRSLELLEDFIRIQSVNPHYKEGARGEGELANYIEGICKQKGLKVTRQEVFPGRDNLIIELRTGRPDKTLLFEAHMDTVSLGSMVDPLVPTYKGDRLYGRGACDTKGTLSGMLYALEECAKQPELLHCDLVLCAAVDEEHAYRGLMALIDLDLPISGAVVGEPTEMGIVGSHKGCVRFAIHTHGKAAHSSMPEEGDNAIYQMMQVIRYINEEMEPQLAKRSHPLCGTATIVVGMIQGGKQINIVPEMCTIEVDRRIIPGEDPFEVFEEIQRDLKEAMQHKKVNYTVEPLLLDWALNTPEESAVVHTAQEVCRQLGLQDAICGVPYGSDASKLQQLKGIPTIVFGPGSIAQAHSKEEWVPVVEVEQAAEFYLKLAQNYGKSNA</sequence>
<dbReference type="CDD" id="cd03894">
    <property type="entry name" value="M20_ArgE"/>
    <property type="match status" value="1"/>
</dbReference>
<dbReference type="Gene3D" id="3.30.70.360">
    <property type="match status" value="1"/>
</dbReference>
<comment type="caution">
    <text evidence="13">The sequence shown here is derived from an EMBL/GenBank/DDBJ whole genome shotgun (WGS) entry which is preliminary data.</text>
</comment>
<keyword evidence="10" id="KW-0170">Cobalt</keyword>
<dbReference type="InterPro" id="IPR050072">
    <property type="entry name" value="Peptidase_M20A"/>
</dbReference>
<comment type="cofactor">
    <cofactor evidence="2">
        <name>Zn(2+)</name>
        <dbReference type="ChEBI" id="CHEBI:29105"/>
    </cofactor>
</comment>
<dbReference type="PANTHER" id="PTHR43808">
    <property type="entry name" value="ACETYLORNITHINE DEACETYLASE"/>
    <property type="match status" value="1"/>
</dbReference>
<dbReference type="Proteomes" id="UP001519287">
    <property type="component" value="Unassembled WGS sequence"/>
</dbReference>
<dbReference type="EC" id="3.5.1.18" evidence="5"/>
<evidence type="ECO:0000313" key="13">
    <source>
        <dbReference type="EMBL" id="MBP1994835.1"/>
    </source>
</evidence>
<feature type="domain" description="Peptidase M20 dimerisation" evidence="12">
    <location>
        <begin position="176"/>
        <end position="282"/>
    </location>
</feature>
<reference evidence="13 14" key="1">
    <citation type="submission" date="2021-03" db="EMBL/GenBank/DDBJ databases">
        <title>Genomic Encyclopedia of Type Strains, Phase IV (KMG-IV): sequencing the most valuable type-strain genomes for metagenomic binning, comparative biology and taxonomic classification.</title>
        <authorList>
            <person name="Goeker M."/>
        </authorList>
    </citation>
    <scope>NUCLEOTIDE SEQUENCE [LARGE SCALE GENOMIC DNA]</scope>
    <source>
        <strain evidence="13 14">DSM 26048</strain>
    </source>
</reference>
<evidence type="ECO:0000256" key="6">
    <source>
        <dbReference type="ARBA" id="ARBA00016853"/>
    </source>
</evidence>
<dbReference type="Gene3D" id="3.40.630.10">
    <property type="entry name" value="Zn peptidases"/>
    <property type="match status" value="1"/>
</dbReference>